<comment type="similarity">
    <text evidence="1">Belongs to the glyceraldehyde-3-phosphate dehydrogenase family.</text>
</comment>
<reference evidence="4" key="1">
    <citation type="submission" date="2015-12" db="EMBL/GenBank/DDBJ databases">
        <title>Update maize B73 reference genome by single molecule sequencing technologies.</title>
        <authorList>
            <consortium name="Maize Genome Sequencing Project"/>
            <person name="Ware D."/>
        </authorList>
    </citation>
    <scope>NUCLEOTIDE SEQUENCE [LARGE SCALE GENOMIC DNA]</scope>
    <source>
        <tissue evidence="4">Seedling</tissue>
    </source>
</reference>
<evidence type="ECO:0000256" key="2">
    <source>
        <dbReference type="ARBA" id="ARBA00023002"/>
    </source>
</evidence>
<dbReference type="Gene3D" id="3.40.50.720">
    <property type="entry name" value="NAD(P)-binding Rossmann-like Domain"/>
    <property type="match status" value="1"/>
</dbReference>
<dbReference type="SUPFAM" id="SSF51735">
    <property type="entry name" value="NAD(P)-binding Rossmann-fold domains"/>
    <property type="match status" value="1"/>
</dbReference>
<dbReference type="SMART" id="SM00846">
    <property type="entry name" value="Gp_dh_N"/>
    <property type="match status" value="1"/>
</dbReference>
<accession>A0A1D6IFQ8</accession>
<proteinExistence type="inferred from homology"/>
<dbReference type="STRING" id="4577.A0A1D6IFQ8"/>
<keyword evidence="2" id="KW-0560">Oxidoreductase</keyword>
<name>A0A1D6IFQ8_MAIZE</name>
<protein>
    <submittedName>
        <fullName evidence="4">Glyceraldehyde-3-phosphate dehydrogenase GAPC1 cytosolic</fullName>
    </submittedName>
</protein>
<dbReference type="PANTHER" id="PTHR10836:SF119">
    <property type="entry name" value="GLYCERALDEHYDE-3-PHOSPHATE DEHYDROGENASE"/>
    <property type="match status" value="1"/>
</dbReference>
<sequence>MNSKDILTHKFYEHISIHFGAEYVVESSDVFTMTDKALTHLKSGATKVVTYADAPMFVVGVNENIYDPKMNVVSNANCTTNCLAPLAKAYKEKQSKKLQGREAYKEKQSKKLQGREQDVSWIVFYQAYKEKQSKELQGREVRLDFAKGRTTQTPRSGSRDSNIISFFVATEFLLFPFLQPFWKVLQEGSSRGRSVVGEFHMFSIATIVIHVISSCDDKCQNLGVLEVNFIEPAHYKQDFERNPLFIWIETRLRQIIIDFW</sequence>
<dbReference type="AlphaFoldDB" id="A0A1D6IFQ8"/>
<dbReference type="InParanoid" id="A0A1D6IFQ8"/>
<dbReference type="InterPro" id="IPR041006">
    <property type="entry name" value="Morc_S5"/>
</dbReference>
<dbReference type="InterPro" id="IPR020828">
    <property type="entry name" value="GlycerAld_3-P_DH_NAD(P)-bd"/>
</dbReference>
<dbReference type="PANTHER" id="PTHR10836">
    <property type="entry name" value="GLYCERALDEHYDE 3-PHOSPHATE DEHYDROGENASE"/>
    <property type="match status" value="1"/>
</dbReference>
<feature type="domain" description="Glyceraldehyde 3-phosphate dehydrogenase NAD(P) binding" evidence="3">
    <location>
        <begin position="4"/>
        <end position="78"/>
    </location>
</feature>
<gene>
    <name evidence="4" type="ORF">ZEAMMB73_Zm00001d021798</name>
</gene>
<dbReference type="InterPro" id="IPR020831">
    <property type="entry name" value="GlycerAld/Erythrose_P_DH"/>
</dbReference>
<evidence type="ECO:0000259" key="3">
    <source>
        <dbReference type="SMART" id="SM00846"/>
    </source>
</evidence>
<dbReference type="Pfam" id="PF17942">
    <property type="entry name" value="Morc6_S5"/>
    <property type="match status" value="1"/>
</dbReference>
<dbReference type="InterPro" id="IPR036291">
    <property type="entry name" value="NAD(P)-bd_dom_sf"/>
</dbReference>
<dbReference type="SMR" id="A0A1D6IFQ8"/>
<dbReference type="EMBL" id="CM007650">
    <property type="protein sequence ID" value="ONM58489.1"/>
    <property type="molecule type" value="Genomic_DNA"/>
</dbReference>
<evidence type="ECO:0000313" key="4">
    <source>
        <dbReference type="EMBL" id="ONM58489.1"/>
    </source>
</evidence>
<dbReference type="GO" id="GO:0051287">
    <property type="term" value="F:NAD binding"/>
    <property type="evidence" value="ECO:0007669"/>
    <property type="project" value="InterPro"/>
</dbReference>
<dbReference type="PRINTS" id="PR00078">
    <property type="entry name" value="G3PDHDRGNASE"/>
</dbReference>
<evidence type="ECO:0000256" key="1">
    <source>
        <dbReference type="ARBA" id="ARBA00007406"/>
    </source>
</evidence>
<dbReference type="GO" id="GO:0016620">
    <property type="term" value="F:oxidoreductase activity, acting on the aldehyde or oxo group of donors, NAD or NADP as acceptor"/>
    <property type="evidence" value="ECO:0007669"/>
    <property type="project" value="InterPro"/>
</dbReference>
<organism evidence="4">
    <name type="scientific">Zea mays</name>
    <name type="common">Maize</name>
    <dbReference type="NCBI Taxonomy" id="4577"/>
    <lineage>
        <taxon>Eukaryota</taxon>
        <taxon>Viridiplantae</taxon>
        <taxon>Streptophyta</taxon>
        <taxon>Embryophyta</taxon>
        <taxon>Tracheophyta</taxon>
        <taxon>Spermatophyta</taxon>
        <taxon>Magnoliopsida</taxon>
        <taxon>Liliopsida</taxon>
        <taxon>Poales</taxon>
        <taxon>Poaceae</taxon>
        <taxon>PACMAD clade</taxon>
        <taxon>Panicoideae</taxon>
        <taxon>Andropogonodae</taxon>
        <taxon>Andropogoneae</taxon>
        <taxon>Tripsacinae</taxon>
        <taxon>Zea</taxon>
    </lineage>
</organism>